<dbReference type="InterPro" id="IPR027443">
    <property type="entry name" value="IPNS-like_sf"/>
</dbReference>
<comment type="similarity">
    <text evidence="1">Belongs to the iron/ascorbate-dependent oxidoreductase family.</text>
</comment>
<dbReference type="Pfam" id="PF03171">
    <property type="entry name" value="2OG-FeII_Oxy"/>
    <property type="match status" value="1"/>
</dbReference>
<dbReference type="Gene3D" id="2.60.120.330">
    <property type="entry name" value="B-lactam Antibiotic, Isopenicillin N Synthase, Chain"/>
    <property type="match status" value="1"/>
</dbReference>
<protein>
    <recommendedName>
        <fullName evidence="5">Isopenicillin N synthase-like Fe(2+) 2OG dioxygenase domain-containing protein</fullName>
    </recommendedName>
</protein>
<gene>
    <name evidence="6" type="ORF">GSCOC_T00039930001</name>
</gene>
<dbReference type="GO" id="GO:0016491">
    <property type="term" value="F:oxidoreductase activity"/>
    <property type="evidence" value="ECO:0007669"/>
    <property type="project" value="UniProtKB-KW"/>
</dbReference>
<reference evidence="7" key="1">
    <citation type="journal article" date="2014" name="Science">
        <title>The coffee genome provides insight into the convergent evolution of caffeine biosynthesis.</title>
        <authorList>
            <person name="Denoeud F."/>
            <person name="Carretero-Paulet L."/>
            <person name="Dereeper A."/>
            <person name="Droc G."/>
            <person name="Guyot R."/>
            <person name="Pietrella M."/>
            <person name="Zheng C."/>
            <person name="Alberti A."/>
            <person name="Anthony F."/>
            <person name="Aprea G."/>
            <person name="Aury J.M."/>
            <person name="Bento P."/>
            <person name="Bernard M."/>
            <person name="Bocs S."/>
            <person name="Campa C."/>
            <person name="Cenci A."/>
            <person name="Combes M.C."/>
            <person name="Crouzillat D."/>
            <person name="Da Silva C."/>
            <person name="Daddiego L."/>
            <person name="De Bellis F."/>
            <person name="Dussert S."/>
            <person name="Garsmeur O."/>
            <person name="Gayraud T."/>
            <person name="Guignon V."/>
            <person name="Jahn K."/>
            <person name="Jamilloux V."/>
            <person name="Joet T."/>
            <person name="Labadie K."/>
            <person name="Lan T."/>
            <person name="Leclercq J."/>
            <person name="Lepelley M."/>
            <person name="Leroy T."/>
            <person name="Li L.T."/>
            <person name="Librado P."/>
            <person name="Lopez L."/>
            <person name="Munoz A."/>
            <person name="Noel B."/>
            <person name="Pallavicini A."/>
            <person name="Perrotta G."/>
            <person name="Poncet V."/>
            <person name="Pot D."/>
            <person name="Priyono X."/>
            <person name="Rigoreau M."/>
            <person name="Rouard M."/>
            <person name="Rozas J."/>
            <person name="Tranchant-Dubreuil C."/>
            <person name="VanBuren R."/>
            <person name="Zhang Q."/>
            <person name="Andrade A.C."/>
            <person name="Argout X."/>
            <person name="Bertrand B."/>
            <person name="de Kochko A."/>
            <person name="Graziosi G."/>
            <person name="Henry R.J."/>
            <person name="Jayarama X."/>
            <person name="Ming R."/>
            <person name="Nagai C."/>
            <person name="Rounsley S."/>
            <person name="Sankoff D."/>
            <person name="Giuliano G."/>
            <person name="Albert V.A."/>
            <person name="Wincker P."/>
            <person name="Lashermes P."/>
        </authorList>
    </citation>
    <scope>NUCLEOTIDE SEQUENCE [LARGE SCALE GENOMIC DNA]</scope>
    <source>
        <strain evidence="7">cv. DH200-94</strain>
    </source>
</reference>
<dbReference type="Proteomes" id="UP000295252">
    <property type="component" value="Chromosome IX"/>
</dbReference>
<evidence type="ECO:0000313" key="7">
    <source>
        <dbReference type="Proteomes" id="UP000295252"/>
    </source>
</evidence>
<evidence type="ECO:0000256" key="1">
    <source>
        <dbReference type="ARBA" id="ARBA00008056"/>
    </source>
</evidence>
<dbReference type="Gramene" id="CDP02525">
    <property type="protein sequence ID" value="CDP02525"/>
    <property type="gene ID" value="GSCOC_T00039930001"/>
</dbReference>
<keyword evidence="7" id="KW-1185">Reference proteome</keyword>
<dbReference type="OMA" id="FGCGAHT"/>
<organism evidence="6 7">
    <name type="scientific">Coffea canephora</name>
    <name type="common">Robusta coffee</name>
    <dbReference type="NCBI Taxonomy" id="49390"/>
    <lineage>
        <taxon>Eukaryota</taxon>
        <taxon>Viridiplantae</taxon>
        <taxon>Streptophyta</taxon>
        <taxon>Embryophyta</taxon>
        <taxon>Tracheophyta</taxon>
        <taxon>Spermatophyta</taxon>
        <taxon>Magnoliopsida</taxon>
        <taxon>eudicotyledons</taxon>
        <taxon>Gunneridae</taxon>
        <taxon>Pentapetalae</taxon>
        <taxon>asterids</taxon>
        <taxon>lamiids</taxon>
        <taxon>Gentianales</taxon>
        <taxon>Rubiaceae</taxon>
        <taxon>Ixoroideae</taxon>
        <taxon>Gardenieae complex</taxon>
        <taxon>Bertiereae - Coffeeae clade</taxon>
        <taxon>Coffeeae</taxon>
        <taxon>Coffea</taxon>
    </lineage>
</organism>
<dbReference type="OrthoDB" id="1001297at2759"/>
<proteinExistence type="inferred from homology"/>
<keyword evidence="2" id="KW-0479">Metal-binding</keyword>
<dbReference type="SUPFAM" id="SSF51197">
    <property type="entry name" value="Clavaminate synthase-like"/>
    <property type="match status" value="1"/>
</dbReference>
<dbReference type="GO" id="GO:0046872">
    <property type="term" value="F:metal ion binding"/>
    <property type="evidence" value="ECO:0007669"/>
    <property type="project" value="UniProtKB-KW"/>
</dbReference>
<sequence>MLKNDFGCGAHTDYGLLTLVNQDDGITALQVKNLSGEWISAPPIPGTFVRNISDMLKVCISIIDSPVVFMLSPDNCS</sequence>
<accession>A0A068U1V6</accession>
<evidence type="ECO:0000259" key="5">
    <source>
        <dbReference type="Pfam" id="PF03171"/>
    </source>
</evidence>
<dbReference type="EMBL" id="HG739092">
    <property type="protein sequence ID" value="CDP02525.1"/>
    <property type="molecule type" value="Genomic_DNA"/>
</dbReference>
<dbReference type="InterPro" id="IPR044861">
    <property type="entry name" value="IPNS-like_FE2OG_OXY"/>
</dbReference>
<dbReference type="PANTHER" id="PTHR10209:SF881">
    <property type="entry name" value="FI07970P-RELATED"/>
    <property type="match status" value="1"/>
</dbReference>
<evidence type="ECO:0000256" key="4">
    <source>
        <dbReference type="ARBA" id="ARBA00023004"/>
    </source>
</evidence>
<name>A0A068U1V6_COFCA</name>
<dbReference type="InParanoid" id="A0A068U1V6"/>
<evidence type="ECO:0000313" key="6">
    <source>
        <dbReference type="EMBL" id="CDP02525.1"/>
    </source>
</evidence>
<dbReference type="AlphaFoldDB" id="A0A068U1V6"/>
<feature type="domain" description="Isopenicillin N synthase-like Fe(2+) 2OG dioxygenase" evidence="5">
    <location>
        <begin position="5"/>
        <end position="58"/>
    </location>
</feature>
<evidence type="ECO:0000256" key="3">
    <source>
        <dbReference type="ARBA" id="ARBA00023002"/>
    </source>
</evidence>
<keyword evidence="3" id="KW-0560">Oxidoreductase</keyword>
<dbReference type="PhylomeDB" id="A0A068U1V6"/>
<evidence type="ECO:0000256" key="2">
    <source>
        <dbReference type="ARBA" id="ARBA00022723"/>
    </source>
</evidence>
<keyword evidence="4" id="KW-0408">Iron</keyword>
<dbReference type="PANTHER" id="PTHR10209">
    <property type="entry name" value="OXIDOREDUCTASE, 2OG-FE II OXYGENASE FAMILY PROTEIN"/>
    <property type="match status" value="1"/>
</dbReference>